<dbReference type="Proteomes" id="UP000295157">
    <property type="component" value="Unassembled WGS sequence"/>
</dbReference>
<sequence>MPTRWVTRLETLLSFALVLGCLGALAALAANVAITVSGAPKGISIPLRVFDVSTSGLGVAGVAVDGATAEAMVRPQGASPLAGLLYLLMWAPGAATGLFALSTLVRALRRARSGDRALFSATTAALLHRIGWILIAGSCASAALGMVAEAALASMVLTESHTFYPPSDTLLWAVVAGFAALGVSEIVRRGLALLEEVEATV</sequence>
<protein>
    <submittedName>
        <fullName evidence="3">DUF2975 domain-containing protein</fullName>
    </submittedName>
</protein>
<proteinExistence type="predicted"/>
<evidence type="ECO:0000256" key="1">
    <source>
        <dbReference type="SAM" id="Phobius"/>
    </source>
</evidence>
<keyword evidence="2" id="KW-0732">Signal</keyword>
<comment type="caution">
    <text evidence="3">The sequence shown here is derived from an EMBL/GenBank/DDBJ whole genome shotgun (WGS) entry which is preliminary data.</text>
</comment>
<reference evidence="3 4" key="1">
    <citation type="submission" date="2019-02" db="EMBL/GenBank/DDBJ databases">
        <title>Draft genome sequences of novel Actinobacteria.</title>
        <authorList>
            <person name="Sahin N."/>
            <person name="Ay H."/>
            <person name="Saygin H."/>
        </authorList>
    </citation>
    <scope>NUCLEOTIDE SEQUENCE [LARGE SCALE GENOMIC DNA]</scope>
    <source>
        <strain evidence="3 4">KC201</strain>
    </source>
</reference>
<feature type="signal peptide" evidence="2">
    <location>
        <begin position="1"/>
        <end position="29"/>
    </location>
</feature>
<dbReference type="PROSITE" id="PS51257">
    <property type="entry name" value="PROKAR_LIPOPROTEIN"/>
    <property type="match status" value="1"/>
</dbReference>
<feature type="chain" id="PRO_5039590108" evidence="2">
    <location>
        <begin position="30"/>
        <end position="201"/>
    </location>
</feature>
<evidence type="ECO:0000313" key="4">
    <source>
        <dbReference type="Proteomes" id="UP000295157"/>
    </source>
</evidence>
<gene>
    <name evidence="3" type="ORF">E1267_07025</name>
</gene>
<dbReference type="InterPro" id="IPR021354">
    <property type="entry name" value="DUF2975"/>
</dbReference>
<keyword evidence="1" id="KW-0472">Membrane</keyword>
<feature type="transmembrane region" description="Helical" evidence="1">
    <location>
        <begin position="169"/>
        <end position="187"/>
    </location>
</feature>
<dbReference type="EMBL" id="SMJZ01000016">
    <property type="protein sequence ID" value="TDC09581.1"/>
    <property type="molecule type" value="Genomic_DNA"/>
</dbReference>
<keyword evidence="1" id="KW-1133">Transmembrane helix</keyword>
<feature type="transmembrane region" description="Helical" evidence="1">
    <location>
        <begin position="130"/>
        <end position="157"/>
    </location>
</feature>
<name>A0A4R4NJQ7_9ACTN</name>
<dbReference type="RefSeq" id="WP_132330973.1">
    <property type="nucleotide sequence ID" value="NZ_SMJZ01000016.1"/>
</dbReference>
<evidence type="ECO:0000313" key="3">
    <source>
        <dbReference type="EMBL" id="TDC09581.1"/>
    </source>
</evidence>
<organism evidence="3 4">
    <name type="scientific">Nonomuraea longispora</name>
    <dbReference type="NCBI Taxonomy" id="1848320"/>
    <lineage>
        <taxon>Bacteria</taxon>
        <taxon>Bacillati</taxon>
        <taxon>Actinomycetota</taxon>
        <taxon>Actinomycetes</taxon>
        <taxon>Streptosporangiales</taxon>
        <taxon>Streptosporangiaceae</taxon>
        <taxon>Nonomuraea</taxon>
    </lineage>
</organism>
<dbReference type="Pfam" id="PF11188">
    <property type="entry name" value="DUF2975"/>
    <property type="match status" value="1"/>
</dbReference>
<dbReference type="OrthoDB" id="3533483at2"/>
<keyword evidence="1" id="KW-0812">Transmembrane</keyword>
<feature type="transmembrane region" description="Helical" evidence="1">
    <location>
        <begin position="84"/>
        <end position="109"/>
    </location>
</feature>
<keyword evidence="4" id="KW-1185">Reference proteome</keyword>
<evidence type="ECO:0000256" key="2">
    <source>
        <dbReference type="SAM" id="SignalP"/>
    </source>
</evidence>
<dbReference type="AlphaFoldDB" id="A0A4R4NJQ7"/>
<accession>A0A4R4NJQ7</accession>